<proteinExistence type="predicted"/>
<dbReference type="EMBL" id="BMAV01008575">
    <property type="protein sequence ID" value="GFY52247.1"/>
    <property type="molecule type" value="Genomic_DNA"/>
</dbReference>
<evidence type="ECO:0000313" key="1">
    <source>
        <dbReference type="EMBL" id="GFY52247.1"/>
    </source>
</evidence>
<comment type="caution">
    <text evidence="1">The sequence shown here is derived from an EMBL/GenBank/DDBJ whole genome shotgun (WGS) entry which is preliminary data.</text>
</comment>
<evidence type="ECO:0000313" key="2">
    <source>
        <dbReference type="Proteomes" id="UP000886998"/>
    </source>
</evidence>
<name>A0A8X7C3C6_9ARAC</name>
<dbReference type="AlphaFoldDB" id="A0A8X7C3C6"/>
<dbReference type="Proteomes" id="UP000886998">
    <property type="component" value="Unassembled WGS sequence"/>
</dbReference>
<sequence>MNVTVSRMLCTRLFLAGRFSRYCLESHCTTYMLAVYKVQRFKMSLENHFLDFQINYYPEDAEIYMEEWGESFYQDLCDMRCGQGKRVIIMLDKYY</sequence>
<gene>
    <name evidence="1" type="ORF">TNIN_225201</name>
</gene>
<reference evidence="1" key="1">
    <citation type="submission" date="2020-08" db="EMBL/GenBank/DDBJ databases">
        <title>Multicomponent nature underlies the extraordinary mechanical properties of spider dragline silk.</title>
        <authorList>
            <person name="Kono N."/>
            <person name="Nakamura H."/>
            <person name="Mori M."/>
            <person name="Yoshida Y."/>
            <person name="Ohtoshi R."/>
            <person name="Malay A.D."/>
            <person name="Moran D.A.P."/>
            <person name="Tomita M."/>
            <person name="Numata K."/>
            <person name="Arakawa K."/>
        </authorList>
    </citation>
    <scope>NUCLEOTIDE SEQUENCE</scope>
</reference>
<dbReference type="OrthoDB" id="6469556at2759"/>
<protein>
    <submittedName>
        <fullName evidence="1">Uncharacterized protein</fullName>
    </submittedName>
</protein>
<keyword evidence="2" id="KW-1185">Reference proteome</keyword>
<accession>A0A8X7C3C6</accession>
<organism evidence="1 2">
    <name type="scientific">Trichonephila inaurata madagascariensis</name>
    <dbReference type="NCBI Taxonomy" id="2747483"/>
    <lineage>
        <taxon>Eukaryota</taxon>
        <taxon>Metazoa</taxon>
        <taxon>Ecdysozoa</taxon>
        <taxon>Arthropoda</taxon>
        <taxon>Chelicerata</taxon>
        <taxon>Arachnida</taxon>
        <taxon>Araneae</taxon>
        <taxon>Araneomorphae</taxon>
        <taxon>Entelegynae</taxon>
        <taxon>Araneoidea</taxon>
        <taxon>Nephilidae</taxon>
        <taxon>Trichonephila</taxon>
        <taxon>Trichonephila inaurata</taxon>
    </lineage>
</organism>